<sequence length="35" mass="4058">MLYPWTMTTNQHSYGKNNHKFIPCLSLSAYGVLLQ</sequence>
<protein>
    <submittedName>
        <fullName evidence="1">Uncharacterized protein</fullName>
    </submittedName>
</protein>
<dbReference type="AlphaFoldDB" id="A0A0A9FJG0"/>
<evidence type="ECO:0000313" key="1">
    <source>
        <dbReference type="EMBL" id="JAE13115.1"/>
    </source>
</evidence>
<reference evidence="1" key="2">
    <citation type="journal article" date="2015" name="Data Brief">
        <title>Shoot transcriptome of the giant reed, Arundo donax.</title>
        <authorList>
            <person name="Barrero R.A."/>
            <person name="Guerrero F.D."/>
            <person name="Moolhuijzen P."/>
            <person name="Goolsby J.A."/>
            <person name="Tidwell J."/>
            <person name="Bellgard S.E."/>
            <person name="Bellgard M.I."/>
        </authorList>
    </citation>
    <scope>NUCLEOTIDE SEQUENCE</scope>
    <source>
        <tissue evidence="1">Shoot tissue taken approximately 20 cm above the soil surface</tissue>
    </source>
</reference>
<organism evidence="1">
    <name type="scientific">Arundo donax</name>
    <name type="common">Giant reed</name>
    <name type="synonym">Donax arundinaceus</name>
    <dbReference type="NCBI Taxonomy" id="35708"/>
    <lineage>
        <taxon>Eukaryota</taxon>
        <taxon>Viridiplantae</taxon>
        <taxon>Streptophyta</taxon>
        <taxon>Embryophyta</taxon>
        <taxon>Tracheophyta</taxon>
        <taxon>Spermatophyta</taxon>
        <taxon>Magnoliopsida</taxon>
        <taxon>Liliopsida</taxon>
        <taxon>Poales</taxon>
        <taxon>Poaceae</taxon>
        <taxon>PACMAD clade</taxon>
        <taxon>Arundinoideae</taxon>
        <taxon>Arundineae</taxon>
        <taxon>Arundo</taxon>
    </lineage>
</organism>
<name>A0A0A9FJG0_ARUDO</name>
<reference evidence="1" key="1">
    <citation type="submission" date="2014-09" db="EMBL/GenBank/DDBJ databases">
        <authorList>
            <person name="Magalhaes I.L.F."/>
            <person name="Oliveira U."/>
            <person name="Santos F.R."/>
            <person name="Vidigal T.H.D.A."/>
            <person name="Brescovit A.D."/>
            <person name="Santos A.J."/>
        </authorList>
    </citation>
    <scope>NUCLEOTIDE SEQUENCE</scope>
    <source>
        <tissue evidence="1">Shoot tissue taken approximately 20 cm above the soil surface</tissue>
    </source>
</reference>
<proteinExistence type="predicted"/>
<dbReference type="EMBL" id="GBRH01184781">
    <property type="protein sequence ID" value="JAE13115.1"/>
    <property type="molecule type" value="Transcribed_RNA"/>
</dbReference>
<accession>A0A0A9FJG0</accession>